<evidence type="ECO:0000313" key="5">
    <source>
        <dbReference type="Proteomes" id="UP001501725"/>
    </source>
</evidence>
<dbReference type="InterPro" id="IPR050455">
    <property type="entry name" value="Tpx_Peroxidase_subfamily"/>
</dbReference>
<comment type="caution">
    <text evidence="4">The sequence shown here is derived from an EMBL/GenBank/DDBJ whole genome shotgun (WGS) entry which is preliminary data.</text>
</comment>
<dbReference type="PANTHER" id="PTHR43110:SF1">
    <property type="entry name" value="THIOL PEROXIDASE"/>
    <property type="match status" value="1"/>
</dbReference>
<evidence type="ECO:0000256" key="2">
    <source>
        <dbReference type="ARBA" id="ARBA00023284"/>
    </source>
</evidence>
<keyword evidence="5" id="KW-1185">Reference proteome</keyword>
<keyword evidence="1" id="KW-0560">Oxidoreductase</keyword>
<dbReference type="Gene3D" id="3.40.30.10">
    <property type="entry name" value="Glutaredoxin"/>
    <property type="match status" value="1"/>
</dbReference>
<proteinExistence type="predicted"/>
<protein>
    <submittedName>
        <fullName evidence="4">Redoxin domain-containing protein</fullName>
    </submittedName>
</protein>
<name>A0ABP8HBJ8_9BACT</name>
<feature type="domain" description="Thioredoxin" evidence="3">
    <location>
        <begin position="2"/>
        <end position="156"/>
    </location>
</feature>
<dbReference type="RefSeq" id="WP_345256845.1">
    <property type="nucleotide sequence ID" value="NZ_BAABGY010000009.1"/>
</dbReference>
<evidence type="ECO:0000259" key="3">
    <source>
        <dbReference type="PROSITE" id="PS51352"/>
    </source>
</evidence>
<keyword evidence="2" id="KW-0676">Redox-active center</keyword>
<organism evidence="4 5">
    <name type="scientific">Flaviaesturariibacter amylovorans</name>
    <dbReference type="NCBI Taxonomy" id="1084520"/>
    <lineage>
        <taxon>Bacteria</taxon>
        <taxon>Pseudomonadati</taxon>
        <taxon>Bacteroidota</taxon>
        <taxon>Chitinophagia</taxon>
        <taxon>Chitinophagales</taxon>
        <taxon>Chitinophagaceae</taxon>
        <taxon>Flaviaestuariibacter</taxon>
    </lineage>
</organism>
<gene>
    <name evidence="4" type="ORF">GCM10023184_32720</name>
</gene>
<sequence length="158" mass="17361">MLQPGQPAPDFTLFDSDKQEVTLSSLRGRHVLLLFFPAAFTSVCTAELCSVRDSLKDFEGMNAYPLGISVDSPFTLARYKAEQELNFPLLSDFNKEVSTTYGALYENFVFGMKGVSKRAAFVIDPEGILRYVEVLENAGEQPDFTAIRAALGETTAAS</sequence>
<reference evidence="5" key="1">
    <citation type="journal article" date="2019" name="Int. J. Syst. Evol. Microbiol.">
        <title>The Global Catalogue of Microorganisms (GCM) 10K type strain sequencing project: providing services to taxonomists for standard genome sequencing and annotation.</title>
        <authorList>
            <consortium name="The Broad Institute Genomics Platform"/>
            <consortium name="The Broad Institute Genome Sequencing Center for Infectious Disease"/>
            <person name="Wu L."/>
            <person name="Ma J."/>
        </authorList>
    </citation>
    <scope>NUCLEOTIDE SEQUENCE [LARGE SCALE GENOMIC DNA]</scope>
    <source>
        <strain evidence="5">JCM 17919</strain>
    </source>
</reference>
<dbReference type="Proteomes" id="UP001501725">
    <property type="component" value="Unassembled WGS sequence"/>
</dbReference>
<dbReference type="PANTHER" id="PTHR43110">
    <property type="entry name" value="THIOL PEROXIDASE"/>
    <property type="match status" value="1"/>
</dbReference>
<accession>A0ABP8HBJ8</accession>
<dbReference type="EMBL" id="BAABGY010000009">
    <property type="protein sequence ID" value="GAA4337082.1"/>
    <property type="molecule type" value="Genomic_DNA"/>
</dbReference>
<dbReference type="PROSITE" id="PS51352">
    <property type="entry name" value="THIOREDOXIN_2"/>
    <property type="match status" value="1"/>
</dbReference>
<evidence type="ECO:0000313" key="4">
    <source>
        <dbReference type="EMBL" id="GAA4337082.1"/>
    </source>
</evidence>
<dbReference type="InterPro" id="IPR024706">
    <property type="entry name" value="Peroxiredoxin_AhpC-typ"/>
</dbReference>
<dbReference type="InterPro" id="IPR036249">
    <property type="entry name" value="Thioredoxin-like_sf"/>
</dbReference>
<dbReference type="InterPro" id="IPR000866">
    <property type="entry name" value="AhpC/TSA"/>
</dbReference>
<dbReference type="SUPFAM" id="SSF52833">
    <property type="entry name" value="Thioredoxin-like"/>
    <property type="match status" value="1"/>
</dbReference>
<dbReference type="Pfam" id="PF00578">
    <property type="entry name" value="AhpC-TSA"/>
    <property type="match status" value="1"/>
</dbReference>
<evidence type="ECO:0000256" key="1">
    <source>
        <dbReference type="ARBA" id="ARBA00023002"/>
    </source>
</evidence>
<dbReference type="PIRSF" id="PIRSF000239">
    <property type="entry name" value="AHPC"/>
    <property type="match status" value="1"/>
</dbReference>
<dbReference type="InterPro" id="IPR013766">
    <property type="entry name" value="Thioredoxin_domain"/>
</dbReference>